<dbReference type="AlphaFoldDB" id="A0A2M6U685"/>
<comment type="caution">
    <text evidence="1">The sequence shown here is derived from an EMBL/GenBank/DDBJ whole genome shotgun (WGS) entry which is preliminary data.</text>
</comment>
<keyword evidence="2" id="KW-1185">Reference proteome</keyword>
<dbReference type="Proteomes" id="UP000228930">
    <property type="component" value="Unassembled WGS sequence"/>
</dbReference>
<sequence length="242" mass="27964">MRIPAKPEEIVEVYADESSQNKHRYLVLGAIVVHLLDTPELIDAIKKARLPELPQGEAKWAKVSKAKLAAYRRMVDVVFDNQHKWHFHSLFVDTTQQDHKKFNDGDSEIGFNKELYQLANKVRQLYSKAYFHLYPDYRDTRSLPEDLRQILCHGARKRGDTRDWPVRRCQFRDSKRTIPLQVSDILIGAIAYQLNGHDKAADANPAKVELAKYIMKRAGIADITKGTARAAKFSVWPRKLRK</sequence>
<evidence type="ECO:0000313" key="1">
    <source>
        <dbReference type="EMBL" id="PIT00089.1"/>
    </source>
</evidence>
<evidence type="ECO:0008006" key="3">
    <source>
        <dbReference type="Google" id="ProtNLM"/>
    </source>
</evidence>
<evidence type="ECO:0000313" key="2">
    <source>
        <dbReference type="Proteomes" id="UP000228930"/>
    </source>
</evidence>
<reference evidence="1 2" key="1">
    <citation type="submission" date="2015-06" db="EMBL/GenBank/DDBJ databases">
        <title>Comparative genome analysis of nirS-carrying Bradyrhizobium sp. strains.</title>
        <authorList>
            <person name="Ishii S."/>
            <person name="Jang J."/>
            <person name="Nishizawa T."/>
            <person name="Senoo K."/>
        </authorList>
    </citation>
    <scope>NUCLEOTIDE SEQUENCE [LARGE SCALE GENOMIC DNA]</scope>
    <source>
        <strain evidence="1 2">TSA1</strain>
    </source>
</reference>
<dbReference type="EMBL" id="LFJC01000003">
    <property type="protein sequence ID" value="PIT00089.1"/>
    <property type="molecule type" value="Genomic_DNA"/>
</dbReference>
<name>A0A2M6U685_9BRAD</name>
<gene>
    <name evidence="1" type="ORF">TSA1_04390</name>
</gene>
<dbReference type="InterPro" id="IPR024524">
    <property type="entry name" value="DUF3800"/>
</dbReference>
<dbReference type="Pfam" id="PF12686">
    <property type="entry name" value="DUF3800"/>
    <property type="match status" value="1"/>
</dbReference>
<proteinExistence type="predicted"/>
<accession>A0A2M6U685</accession>
<protein>
    <recommendedName>
        <fullName evidence="3">DUF3800 domain-containing protein</fullName>
    </recommendedName>
</protein>
<organism evidence="1 2">
    <name type="scientific">Bradyrhizobium nitroreducens</name>
    <dbReference type="NCBI Taxonomy" id="709803"/>
    <lineage>
        <taxon>Bacteria</taxon>
        <taxon>Pseudomonadati</taxon>
        <taxon>Pseudomonadota</taxon>
        <taxon>Alphaproteobacteria</taxon>
        <taxon>Hyphomicrobiales</taxon>
        <taxon>Nitrobacteraceae</taxon>
        <taxon>Bradyrhizobium</taxon>
    </lineage>
</organism>